<dbReference type="GO" id="GO:0000287">
    <property type="term" value="F:magnesium ion binding"/>
    <property type="evidence" value="ECO:0007669"/>
    <property type="project" value="InterPro"/>
</dbReference>
<evidence type="ECO:0000256" key="1">
    <source>
        <dbReference type="ARBA" id="ARBA00001946"/>
    </source>
</evidence>
<evidence type="ECO:0000259" key="8">
    <source>
        <dbReference type="Pfam" id="PF00692"/>
    </source>
</evidence>
<dbReference type="GO" id="GO:0046081">
    <property type="term" value="P:dUTP catabolic process"/>
    <property type="evidence" value="ECO:0007669"/>
    <property type="project" value="InterPro"/>
</dbReference>
<dbReference type="InterPro" id="IPR036157">
    <property type="entry name" value="dUTPase-like_sf"/>
</dbReference>
<dbReference type="GO" id="GO:0004170">
    <property type="term" value="F:dUTP diphosphatase activity"/>
    <property type="evidence" value="ECO:0007669"/>
    <property type="project" value="UniProtKB-EC"/>
</dbReference>
<name>A0A381YRZ5_9ZZZZ</name>
<dbReference type="InterPro" id="IPR033704">
    <property type="entry name" value="dUTPase_trimeric"/>
</dbReference>
<dbReference type="PANTHER" id="PTHR11241:SF0">
    <property type="entry name" value="DEOXYURIDINE 5'-TRIPHOSPHATE NUCLEOTIDOHYDROLASE"/>
    <property type="match status" value="1"/>
</dbReference>
<evidence type="ECO:0000256" key="2">
    <source>
        <dbReference type="ARBA" id="ARBA00006581"/>
    </source>
</evidence>
<dbReference type="GO" id="GO:0006226">
    <property type="term" value="P:dUMP biosynthetic process"/>
    <property type="evidence" value="ECO:0007669"/>
    <property type="project" value="InterPro"/>
</dbReference>
<dbReference type="FunFam" id="2.70.40.10:FF:000008">
    <property type="entry name" value="Deoxyuridine 5'-triphosphate nucleotidohydrolase"/>
    <property type="match status" value="1"/>
</dbReference>
<dbReference type="CDD" id="cd07557">
    <property type="entry name" value="trimeric_dUTPase"/>
    <property type="match status" value="1"/>
</dbReference>
<comment type="cofactor">
    <cofactor evidence="1">
        <name>Mg(2+)</name>
        <dbReference type="ChEBI" id="CHEBI:18420"/>
    </cofactor>
</comment>
<proteinExistence type="inferred from homology"/>
<accession>A0A381YRZ5</accession>
<evidence type="ECO:0000256" key="5">
    <source>
        <dbReference type="ARBA" id="ARBA00022801"/>
    </source>
</evidence>
<dbReference type="InterPro" id="IPR008181">
    <property type="entry name" value="dUTPase"/>
</dbReference>
<comment type="similarity">
    <text evidence="2">Belongs to the dUTPase family.</text>
</comment>
<dbReference type="SUPFAM" id="SSF51283">
    <property type="entry name" value="dUTPase-like"/>
    <property type="match status" value="1"/>
</dbReference>
<evidence type="ECO:0000256" key="3">
    <source>
        <dbReference type="ARBA" id="ARBA00012379"/>
    </source>
</evidence>
<dbReference type="InterPro" id="IPR029054">
    <property type="entry name" value="dUTPase-like"/>
</dbReference>
<dbReference type="NCBIfam" id="NF001862">
    <property type="entry name" value="PRK00601.1"/>
    <property type="match status" value="1"/>
</dbReference>
<evidence type="ECO:0000256" key="7">
    <source>
        <dbReference type="ARBA" id="ARBA00023080"/>
    </source>
</evidence>
<evidence type="ECO:0000256" key="4">
    <source>
        <dbReference type="ARBA" id="ARBA00022723"/>
    </source>
</evidence>
<gene>
    <name evidence="9" type="ORF">METZ01_LOCUS132660</name>
</gene>
<dbReference type="PANTHER" id="PTHR11241">
    <property type="entry name" value="DEOXYURIDINE 5'-TRIPHOSPHATE NUCLEOTIDOHYDROLASE"/>
    <property type="match status" value="1"/>
</dbReference>
<dbReference type="Pfam" id="PF00692">
    <property type="entry name" value="dUTPase"/>
    <property type="match status" value="1"/>
</dbReference>
<dbReference type="AlphaFoldDB" id="A0A381YRZ5"/>
<dbReference type="EMBL" id="UINC01018918">
    <property type="protein sequence ID" value="SVA79806.1"/>
    <property type="molecule type" value="Genomic_DNA"/>
</dbReference>
<dbReference type="HAMAP" id="MF_00116">
    <property type="entry name" value="dUTPase_bact"/>
    <property type="match status" value="1"/>
</dbReference>
<protein>
    <recommendedName>
        <fullName evidence="3">dUTP diphosphatase</fullName>
        <ecNumber evidence="3">3.6.1.23</ecNumber>
    </recommendedName>
</protein>
<keyword evidence="6" id="KW-0460">Magnesium</keyword>
<dbReference type="NCBIfam" id="TIGR00576">
    <property type="entry name" value="dut"/>
    <property type="match status" value="1"/>
</dbReference>
<keyword evidence="7" id="KW-0546">Nucleotide metabolism</keyword>
<evidence type="ECO:0000313" key="9">
    <source>
        <dbReference type="EMBL" id="SVA79806.1"/>
    </source>
</evidence>
<reference evidence="9" key="1">
    <citation type="submission" date="2018-05" db="EMBL/GenBank/DDBJ databases">
        <authorList>
            <person name="Lanie J.A."/>
            <person name="Ng W.-L."/>
            <person name="Kazmierczak K.M."/>
            <person name="Andrzejewski T.M."/>
            <person name="Davidsen T.M."/>
            <person name="Wayne K.J."/>
            <person name="Tettelin H."/>
            <person name="Glass J.I."/>
            <person name="Rusch D."/>
            <person name="Podicherti R."/>
            <person name="Tsui H.-C.T."/>
            <person name="Winkler M.E."/>
        </authorList>
    </citation>
    <scope>NUCLEOTIDE SEQUENCE</scope>
</reference>
<sequence>MLPARVAAVLEIPLVRLVADLPLPAYARSGDAGADLVAAEDVTLAPGGGRALVPTGAAVAIPDGYAGFVQPRSGLALRHGVTCLNTPGLIDSGYRGELKVLLVNTDPTEPFEVVRGERIAQLVIQRVEECRFVEVDELPVSDRGEGGFGSTGR</sequence>
<evidence type="ECO:0000256" key="6">
    <source>
        <dbReference type="ARBA" id="ARBA00022842"/>
    </source>
</evidence>
<keyword evidence="4" id="KW-0479">Metal-binding</keyword>
<dbReference type="Gene3D" id="2.70.40.10">
    <property type="match status" value="1"/>
</dbReference>
<dbReference type="EC" id="3.6.1.23" evidence="3"/>
<feature type="domain" description="dUTPase-like" evidence="8">
    <location>
        <begin position="22"/>
        <end position="152"/>
    </location>
</feature>
<keyword evidence="5" id="KW-0378">Hydrolase</keyword>
<organism evidence="9">
    <name type="scientific">marine metagenome</name>
    <dbReference type="NCBI Taxonomy" id="408172"/>
    <lineage>
        <taxon>unclassified sequences</taxon>
        <taxon>metagenomes</taxon>
        <taxon>ecological metagenomes</taxon>
    </lineage>
</organism>